<dbReference type="InterPro" id="IPR004101">
    <property type="entry name" value="Mur_ligase_C"/>
</dbReference>
<dbReference type="InterPro" id="IPR036565">
    <property type="entry name" value="Mur-like_cat_sf"/>
</dbReference>
<dbReference type="InterPro" id="IPR000713">
    <property type="entry name" value="Mur_ligase_N"/>
</dbReference>
<comment type="similarity">
    <text evidence="1">Belongs to the MurCDEF family. MurE subfamily.</text>
</comment>
<dbReference type="InterPro" id="IPR013221">
    <property type="entry name" value="Mur_ligase_cen"/>
</dbReference>
<evidence type="ECO:0000259" key="4">
    <source>
        <dbReference type="Pfam" id="PF08245"/>
    </source>
</evidence>
<dbReference type="Pfam" id="PF02875">
    <property type="entry name" value="Mur_ligase_C"/>
    <property type="match status" value="1"/>
</dbReference>
<protein>
    <recommendedName>
        <fullName evidence="6">UDP-N-acetylmuramoyl-L-alanyl-D-glutamate--2, 6-diaminopimelate ligase</fullName>
    </recommendedName>
</protein>
<dbReference type="InterPro" id="IPR035911">
    <property type="entry name" value="MurE/MurF_N"/>
</dbReference>
<dbReference type="Gene3D" id="3.40.1390.10">
    <property type="entry name" value="MurE/MurF, N-terminal domain"/>
    <property type="match status" value="1"/>
</dbReference>
<dbReference type="GO" id="GO:0005737">
    <property type="term" value="C:cytoplasm"/>
    <property type="evidence" value="ECO:0007669"/>
    <property type="project" value="InterPro"/>
</dbReference>
<dbReference type="Pfam" id="PF08245">
    <property type="entry name" value="Mur_ligase_M"/>
    <property type="match status" value="1"/>
</dbReference>
<dbReference type="SUPFAM" id="SSF63418">
    <property type="entry name" value="MurE/MurF N-terminal domain"/>
    <property type="match status" value="1"/>
</dbReference>
<dbReference type="Pfam" id="PF01225">
    <property type="entry name" value="Mur_ligase"/>
    <property type="match status" value="1"/>
</dbReference>
<gene>
    <name evidence="5" type="ORF">METZ01_LOCUS28283</name>
</gene>
<evidence type="ECO:0000259" key="2">
    <source>
        <dbReference type="Pfam" id="PF01225"/>
    </source>
</evidence>
<dbReference type="NCBIfam" id="TIGR01085">
    <property type="entry name" value="murE"/>
    <property type="match status" value="1"/>
</dbReference>
<dbReference type="NCBIfam" id="NF001126">
    <property type="entry name" value="PRK00139.1-4"/>
    <property type="match status" value="1"/>
</dbReference>
<dbReference type="PANTHER" id="PTHR23135">
    <property type="entry name" value="MUR LIGASE FAMILY MEMBER"/>
    <property type="match status" value="1"/>
</dbReference>
<dbReference type="AlphaFoldDB" id="A0A381QAL0"/>
<feature type="domain" description="Mur ligase central" evidence="4">
    <location>
        <begin position="95"/>
        <end position="295"/>
    </location>
</feature>
<dbReference type="InterPro" id="IPR005761">
    <property type="entry name" value="UDP-N-AcMur-Glu-dNH2Pim_ligase"/>
</dbReference>
<dbReference type="GO" id="GO:0051301">
    <property type="term" value="P:cell division"/>
    <property type="evidence" value="ECO:0007669"/>
    <property type="project" value="InterPro"/>
</dbReference>
<name>A0A381QAL0_9ZZZZ</name>
<evidence type="ECO:0000313" key="5">
    <source>
        <dbReference type="EMBL" id="SUZ75429.1"/>
    </source>
</evidence>
<feature type="domain" description="Mur ligase C-terminal" evidence="3">
    <location>
        <begin position="317"/>
        <end position="444"/>
    </location>
</feature>
<organism evidence="5">
    <name type="scientific">marine metagenome</name>
    <dbReference type="NCBI Taxonomy" id="408172"/>
    <lineage>
        <taxon>unclassified sequences</taxon>
        <taxon>metagenomes</taxon>
        <taxon>ecological metagenomes</taxon>
    </lineage>
</organism>
<feature type="domain" description="Mur ligase N-terminal catalytic" evidence="2">
    <location>
        <begin position="5"/>
        <end position="81"/>
    </location>
</feature>
<dbReference type="Gene3D" id="3.40.1190.10">
    <property type="entry name" value="Mur-like, catalytic domain"/>
    <property type="match status" value="1"/>
</dbReference>
<dbReference type="SUPFAM" id="SSF53623">
    <property type="entry name" value="MurD-like peptide ligases, catalytic domain"/>
    <property type="match status" value="1"/>
</dbReference>
<dbReference type="GO" id="GO:0016881">
    <property type="term" value="F:acid-amino acid ligase activity"/>
    <property type="evidence" value="ECO:0007669"/>
    <property type="project" value="InterPro"/>
</dbReference>
<feature type="non-terminal residue" evidence="5">
    <location>
        <position position="1"/>
    </location>
</feature>
<dbReference type="GO" id="GO:0005524">
    <property type="term" value="F:ATP binding"/>
    <property type="evidence" value="ECO:0007669"/>
    <property type="project" value="InterPro"/>
</dbReference>
<dbReference type="GO" id="GO:0008360">
    <property type="term" value="P:regulation of cell shape"/>
    <property type="evidence" value="ECO:0007669"/>
    <property type="project" value="InterPro"/>
</dbReference>
<evidence type="ECO:0000259" key="3">
    <source>
        <dbReference type="Pfam" id="PF02875"/>
    </source>
</evidence>
<dbReference type="SUPFAM" id="SSF53244">
    <property type="entry name" value="MurD-like peptide ligases, peptide-binding domain"/>
    <property type="match status" value="1"/>
</dbReference>
<sequence length="476" mass="51268">VEIPINSVTADSRRVWPGSAFVAVEGYCEDGLDYVQDAIDHGAALIISNGGAKVDDILDNLKTPSVRVKNIRKALSGIAANLHGHPSEKLTAVGITGTNGKTTTGYIIDSILKASDIKCGMVGTLGVTAPGIEAHTGLTTPDSLELQRTLALFVDGGLTHSVIEVSSHALELDRVADVAFDMAVFTNFSQDHLDFHKSMDNYFQAKSKLFAMLSSDKCAVLNSDDPKSEELKKVTNTRVVTYAVEADADVKFSDWGMSIDGIRGTVEAGGETIHISSSLIGSYNLHNILAAVAAATVLEIPVDSIESGIQSLEVVPGRIERMMSHNGATVIVDYAHTPDAYNKLFSSLKTLLPRRSRLGVIFGCGGDRDQKKRPLMAAAAEAYADKIYVAPDNPRTESIDTINKDIAKGFKKESHSFHIDRVEAIREAVAWLEPGDILAIVGKGREDYQITGVERIHHSDVETVKKTVKELAGDEN</sequence>
<reference evidence="5" key="1">
    <citation type="submission" date="2018-05" db="EMBL/GenBank/DDBJ databases">
        <authorList>
            <person name="Lanie J.A."/>
            <person name="Ng W.-L."/>
            <person name="Kazmierczak K.M."/>
            <person name="Andrzejewski T.M."/>
            <person name="Davidsen T.M."/>
            <person name="Wayne K.J."/>
            <person name="Tettelin H."/>
            <person name="Glass J.I."/>
            <person name="Rusch D."/>
            <person name="Podicherti R."/>
            <person name="Tsui H.-C.T."/>
            <person name="Winkler M.E."/>
        </authorList>
    </citation>
    <scope>NUCLEOTIDE SEQUENCE</scope>
</reference>
<dbReference type="HAMAP" id="MF_00208">
    <property type="entry name" value="MurE"/>
    <property type="match status" value="1"/>
</dbReference>
<accession>A0A381QAL0</accession>
<dbReference type="Gene3D" id="3.90.190.20">
    <property type="entry name" value="Mur ligase, C-terminal domain"/>
    <property type="match status" value="1"/>
</dbReference>
<dbReference type="InterPro" id="IPR036615">
    <property type="entry name" value="Mur_ligase_C_dom_sf"/>
</dbReference>
<dbReference type="EMBL" id="UINC01001245">
    <property type="protein sequence ID" value="SUZ75429.1"/>
    <property type="molecule type" value="Genomic_DNA"/>
</dbReference>
<evidence type="ECO:0008006" key="6">
    <source>
        <dbReference type="Google" id="ProtNLM"/>
    </source>
</evidence>
<dbReference type="PANTHER" id="PTHR23135:SF4">
    <property type="entry name" value="UDP-N-ACETYLMURAMOYL-L-ALANYL-D-GLUTAMATE--2,6-DIAMINOPIMELATE LIGASE MURE HOMOLOG, CHLOROPLASTIC"/>
    <property type="match status" value="1"/>
</dbReference>
<proteinExistence type="inferred from homology"/>
<evidence type="ECO:0000256" key="1">
    <source>
        <dbReference type="ARBA" id="ARBA00005898"/>
    </source>
</evidence>